<evidence type="ECO:0000259" key="3">
    <source>
        <dbReference type="PROSITE" id="PS50059"/>
    </source>
</evidence>
<proteinExistence type="predicted"/>
<feature type="domain" description="PPIase FKBP-type" evidence="3">
    <location>
        <begin position="215"/>
        <end position="301"/>
    </location>
</feature>
<keyword evidence="1" id="KW-0697">Rotamase</keyword>
<dbReference type="InterPro" id="IPR046357">
    <property type="entry name" value="PPIase_dom_sf"/>
</dbReference>
<dbReference type="EMBL" id="HE573026">
    <property type="protein sequence ID" value="CCC52454.1"/>
    <property type="molecule type" value="Genomic_DNA"/>
</dbReference>
<dbReference type="Gene3D" id="3.10.50.40">
    <property type="match status" value="1"/>
</dbReference>
<dbReference type="OMA" id="TTIWRIS"/>
<keyword evidence="2" id="KW-0472">Membrane</keyword>
<feature type="transmembrane region" description="Helical" evidence="2">
    <location>
        <begin position="75"/>
        <end position="99"/>
    </location>
</feature>
<name>G0U4T9_TRYVY</name>
<dbReference type="VEuPathDB" id="TriTrypDB:TvY486_1014970"/>
<gene>
    <name evidence="4" type="ORF">TVY486_1014970</name>
</gene>
<dbReference type="PROSITE" id="PS50059">
    <property type="entry name" value="FKBP_PPIASE"/>
    <property type="match status" value="1"/>
</dbReference>
<dbReference type="GO" id="GO:0003755">
    <property type="term" value="F:peptidyl-prolyl cis-trans isomerase activity"/>
    <property type="evidence" value="ECO:0007669"/>
    <property type="project" value="UniProtKB-KW"/>
</dbReference>
<evidence type="ECO:0000256" key="1">
    <source>
        <dbReference type="PROSITE-ProRule" id="PRU00277"/>
    </source>
</evidence>
<dbReference type="EC" id="5.2.1.8" evidence="1"/>
<dbReference type="InterPro" id="IPR001179">
    <property type="entry name" value="PPIase_FKBP_dom"/>
</dbReference>
<dbReference type="Pfam" id="PF00254">
    <property type="entry name" value="FKBP_C"/>
    <property type="match status" value="1"/>
</dbReference>
<keyword evidence="2" id="KW-0812">Transmembrane</keyword>
<dbReference type="SUPFAM" id="SSF54534">
    <property type="entry name" value="FKBP-like"/>
    <property type="match status" value="1"/>
</dbReference>
<comment type="catalytic activity">
    <reaction evidence="1">
        <text>[protein]-peptidylproline (omega=180) = [protein]-peptidylproline (omega=0)</text>
        <dbReference type="Rhea" id="RHEA:16237"/>
        <dbReference type="Rhea" id="RHEA-COMP:10747"/>
        <dbReference type="Rhea" id="RHEA-COMP:10748"/>
        <dbReference type="ChEBI" id="CHEBI:83833"/>
        <dbReference type="ChEBI" id="CHEBI:83834"/>
        <dbReference type="EC" id="5.2.1.8"/>
    </reaction>
</comment>
<accession>G0U4T9</accession>
<keyword evidence="1 4" id="KW-0413">Isomerase</keyword>
<keyword evidence="2" id="KW-1133">Transmembrane helix</keyword>
<evidence type="ECO:0000256" key="2">
    <source>
        <dbReference type="SAM" id="Phobius"/>
    </source>
</evidence>
<reference evidence="4" key="1">
    <citation type="journal article" date="2012" name="Proc. Natl. Acad. Sci. U.S.A.">
        <title>Antigenic diversity is generated by distinct evolutionary mechanisms in African trypanosome species.</title>
        <authorList>
            <person name="Jackson A.P."/>
            <person name="Berry A."/>
            <person name="Aslett M."/>
            <person name="Allison H.C."/>
            <person name="Burton P."/>
            <person name="Vavrova-Anderson J."/>
            <person name="Brown R."/>
            <person name="Browne H."/>
            <person name="Corton N."/>
            <person name="Hauser H."/>
            <person name="Gamble J."/>
            <person name="Gilderthorp R."/>
            <person name="Marcello L."/>
            <person name="McQuillan J."/>
            <person name="Otto T.D."/>
            <person name="Quail M.A."/>
            <person name="Sanders M.J."/>
            <person name="van Tonder A."/>
            <person name="Ginger M.L."/>
            <person name="Field M.C."/>
            <person name="Barry J.D."/>
            <person name="Hertz-Fowler C."/>
            <person name="Berriman M."/>
        </authorList>
    </citation>
    <scope>NUCLEOTIDE SEQUENCE</scope>
    <source>
        <strain evidence="4">Y486</strain>
    </source>
</reference>
<dbReference type="AlphaFoldDB" id="G0U4T9"/>
<organism evidence="4">
    <name type="scientific">Trypanosoma vivax (strain Y486)</name>
    <dbReference type="NCBI Taxonomy" id="1055687"/>
    <lineage>
        <taxon>Eukaryota</taxon>
        <taxon>Discoba</taxon>
        <taxon>Euglenozoa</taxon>
        <taxon>Kinetoplastea</taxon>
        <taxon>Metakinetoplastina</taxon>
        <taxon>Trypanosomatida</taxon>
        <taxon>Trypanosomatidae</taxon>
        <taxon>Trypanosoma</taxon>
        <taxon>Duttonella</taxon>
    </lineage>
</organism>
<sequence>MNASATIPGVNVSVELRRRVAQQRATQRDSEASNTAPHDSHVRLFQQERNESAEDPQVKLRRSASFLPSSKEIGMLLWGCVLLFLLIVLVAQCGFKLYFSPTDMDKVESGYMKHLHQHWSLMGDQFIASVSKDPSFSRYKNTRIYFRAIKRSIPVPGVTPVQYVSKISLPEVNSNNEWLGDGIWDGSGDGSSTNLERGSSRLTRHVDSIRCVGEDGPVQFHVVAFLTSGVRFTSSYILNGEPESHVVKKHIKCMQAVLPLMCEGDKWEIVCPPEAAFGKNGERDVPPGGTTIWRISVEDVGSSKPRSRAEAEALLSSAVLTANGSPAMTRKHMFEKARKYLASSTSVSM</sequence>
<evidence type="ECO:0000313" key="4">
    <source>
        <dbReference type="EMBL" id="CCC52454.1"/>
    </source>
</evidence>
<protein>
    <recommendedName>
        <fullName evidence="1">peptidylprolyl isomerase</fullName>
        <ecNumber evidence="1">5.2.1.8</ecNumber>
    </recommendedName>
</protein>